<keyword evidence="8" id="KW-0010">Activator</keyword>
<evidence type="ECO:0000256" key="3">
    <source>
        <dbReference type="ARBA" id="ARBA00022553"/>
    </source>
</evidence>
<dbReference type="PANTHER" id="PTHR48111">
    <property type="entry name" value="REGULATOR OF RPOS"/>
    <property type="match status" value="1"/>
</dbReference>
<feature type="domain" description="Response regulatory" evidence="12">
    <location>
        <begin position="9"/>
        <end position="120"/>
    </location>
</feature>
<dbReference type="InterPro" id="IPR011006">
    <property type="entry name" value="CheY-like_superfamily"/>
</dbReference>
<evidence type="ECO:0000256" key="10">
    <source>
        <dbReference type="ARBA" id="ARBA00037471"/>
    </source>
</evidence>
<dbReference type="InterPro" id="IPR016032">
    <property type="entry name" value="Sig_transdc_resp-reg_C-effctor"/>
</dbReference>
<evidence type="ECO:0000313" key="15">
    <source>
        <dbReference type="Proteomes" id="UP001057134"/>
    </source>
</evidence>
<accession>A0ABY4RNZ8</accession>
<dbReference type="Gene3D" id="3.40.50.2300">
    <property type="match status" value="1"/>
</dbReference>
<evidence type="ECO:0000256" key="11">
    <source>
        <dbReference type="ARBA" id="ARBA00039976"/>
    </source>
</evidence>
<dbReference type="CDD" id="cd17574">
    <property type="entry name" value="REC_OmpR"/>
    <property type="match status" value="1"/>
</dbReference>
<evidence type="ECO:0000313" key="14">
    <source>
        <dbReference type="EMBL" id="UQZ83561.1"/>
    </source>
</evidence>
<comment type="function">
    <text evidence="10">Member of the two-component regulatory system HssS/HssR involved in intracellular heme homeostasis and tempering of staphylococcal virulence. Phosphorylated HssR binds to a direct repeat sequence within hrtAB promoter and activates the expression of hrtAB, an efflux pump, in response to extracellular heme, hemin, hemoglobin or blood.</text>
</comment>
<evidence type="ECO:0000256" key="9">
    <source>
        <dbReference type="ARBA" id="ARBA00023163"/>
    </source>
</evidence>
<dbReference type="PANTHER" id="PTHR48111:SF49">
    <property type="entry name" value="HEME RESPONSE REGULATOR HSSR"/>
    <property type="match status" value="1"/>
</dbReference>
<dbReference type="CDD" id="cd00383">
    <property type="entry name" value="trans_reg_C"/>
    <property type="match status" value="1"/>
</dbReference>
<comment type="subcellular location">
    <subcellularLocation>
        <location evidence="1">Cytoplasm</location>
    </subcellularLocation>
</comment>
<gene>
    <name evidence="14" type="primary">hssR_1</name>
    <name evidence="14" type="ORF">SK3146_02748</name>
</gene>
<dbReference type="Gene3D" id="1.10.10.10">
    <property type="entry name" value="Winged helix-like DNA-binding domain superfamily/Winged helix DNA-binding domain"/>
    <property type="match status" value="1"/>
</dbReference>
<sequence length="232" mass="26878">MTWGKKVMAKILIVDDDPFIRQLIKLALRGEEMQLLDSSNGVEALEMLERTRVDLMILDIMMPQMDGWELCREVRTRYPDLPLLMVTAKSEQAHKVKGFQLGTDDYVVKPFDPLELAMRVKALMKRYKINVSQTVQIGDVELNRSNLEVVQGGQRQTLPLKEFELLFKLAGHPNQVFTRNQLVDQIWGMDYEGEERTVDVHIKRLRERFPEETSSFAIVTVRGLGYKLELRA</sequence>
<keyword evidence="7" id="KW-0238">DNA-binding</keyword>
<evidence type="ECO:0000256" key="2">
    <source>
        <dbReference type="ARBA" id="ARBA00022490"/>
    </source>
</evidence>
<dbReference type="InterPro" id="IPR039420">
    <property type="entry name" value="WalR-like"/>
</dbReference>
<evidence type="ECO:0000256" key="8">
    <source>
        <dbReference type="ARBA" id="ARBA00023159"/>
    </source>
</evidence>
<proteinExistence type="predicted"/>
<keyword evidence="4" id="KW-0902">Two-component regulatory system</keyword>
<evidence type="ECO:0000256" key="6">
    <source>
        <dbReference type="ARBA" id="ARBA00023026"/>
    </source>
</evidence>
<keyword evidence="5" id="KW-0805">Transcription regulation</keyword>
<dbReference type="SMART" id="SM00862">
    <property type="entry name" value="Trans_reg_C"/>
    <property type="match status" value="1"/>
</dbReference>
<dbReference type="Gene3D" id="6.10.250.690">
    <property type="match status" value="1"/>
</dbReference>
<evidence type="ECO:0000256" key="7">
    <source>
        <dbReference type="ARBA" id="ARBA00023125"/>
    </source>
</evidence>
<keyword evidence="2" id="KW-0963">Cytoplasm</keyword>
<feature type="domain" description="OmpR/PhoB-type" evidence="13">
    <location>
        <begin position="153"/>
        <end position="228"/>
    </location>
</feature>
<name>A0ABY4RNZ8_9BACL</name>
<evidence type="ECO:0000256" key="1">
    <source>
        <dbReference type="ARBA" id="ARBA00004496"/>
    </source>
</evidence>
<dbReference type="Proteomes" id="UP001057134">
    <property type="component" value="Chromosome"/>
</dbReference>
<dbReference type="EMBL" id="CP027059">
    <property type="protein sequence ID" value="UQZ83561.1"/>
    <property type="molecule type" value="Genomic_DNA"/>
</dbReference>
<dbReference type="InterPro" id="IPR001789">
    <property type="entry name" value="Sig_transdc_resp-reg_receiver"/>
</dbReference>
<dbReference type="SMART" id="SM00448">
    <property type="entry name" value="REC"/>
    <property type="match status" value="1"/>
</dbReference>
<organism evidence="14 15">
    <name type="scientific">Paenibacillus konkukensis</name>
    <dbReference type="NCBI Taxonomy" id="2020716"/>
    <lineage>
        <taxon>Bacteria</taxon>
        <taxon>Bacillati</taxon>
        <taxon>Bacillota</taxon>
        <taxon>Bacilli</taxon>
        <taxon>Bacillales</taxon>
        <taxon>Paenibacillaceae</taxon>
        <taxon>Paenibacillus</taxon>
    </lineage>
</organism>
<keyword evidence="3" id="KW-0597">Phosphoprotein</keyword>
<keyword evidence="6" id="KW-0843">Virulence</keyword>
<evidence type="ECO:0000256" key="5">
    <source>
        <dbReference type="ARBA" id="ARBA00023015"/>
    </source>
</evidence>
<dbReference type="SUPFAM" id="SSF46894">
    <property type="entry name" value="C-terminal effector domain of the bipartite response regulators"/>
    <property type="match status" value="1"/>
</dbReference>
<protein>
    <recommendedName>
        <fullName evidence="11">Heme response regulator HssR</fullName>
    </recommendedName>
</protein>
<keyword evidence="15" id="KW-1185">Reference proteome</keyword>
<evidence type="ECO:0000256" key="4">
    <source>
        <dbReference type="ARBA" id="ARBA00023012"/>
    </source>
</evidence>
<dbReference type="InterPro" id="IPR001867">
    <property type="entry name" value="OmpR/PhoB-type_DNA-bd"/>
</dbReference>
<dbReference type="Pfam" id="PF00072">
    <property type="entry name" value="Response_reg"/>
    <property type="match status" value="1"/>
</dbReference>
<evidence type="ECO:0000259" key="12">
    <source>
        <dbReference type="SMART" id="SM00448"/>
    </source>
</evidence>
<reference evidence="14" key="1">
    <citation type="submission" date="2018-02" db="EMBL/GenBank/DDBJ databases">
        <authorList>
            <person name="Kim S.-K."/>
            <person name="Jung H.-I."/>
            <person name="Lee S.-W."/>
        </authorList>
    </citation>
    <scope>NUCLEOTIDE SEQUENCE</scope>
    <source>
        <strain evidence="14">SK3146</strain>
    </source>
</reference>
<keyword evidence="9" id="KW-0804">Transcription</keyword>
<dbReference type="Pfam" id="PF00486">
    <property type="entry name" value="Trans_reg_C"/>
    <property type="match status" value="1"/>
</dbReference>
<dbReference type="InterPro" id="IPR036388">
    <property type="entry name" value="WH-like_DNA-bd_sf"/>
</dbReference>
<reference evidence="14" key="2">
    <citation type="journal article" date="2021" name="J Anim Sci Technol">
        <title>Complete genome sequence of Paenibacillus konkukensis sp. nov. SK3146 as a potential probiotic strain.</title>
        <authorList>
            <person name="Jung H.I."/>
            <person name="Park S."/>
            <person name="Niu K.M."/>
            <person name="Lee S.W."/>
            <person name="Kothari D."/>
            <person name="Yi K.J."/>
            <person name="Kim S.K."/>
        </authorList>
    </citation>
    <scope>NUCLEOTIDE SEQUENCE</scope>
    <source>
        <strain evidence="14">SK3146</strain>
    </source>
</reference>
<evidence type="ECO:0000259" key="13">
    <source>
        <dbReference type="SMART" id="SM00862"/>
    </source>
</evidence>
<dbReference type="SUPFAM" id="SSF52172">
    <property type="entry name" value="CheY-like"/>
    <property type="match status" value="1"/>
</dbReference>